<dbReference type="Gene3D" id="6.10.140.1030">
    <property type="match status" value="1"/>
</dbReference>
<evidence type="ECO:0000256" key="12">
    <source>
        <dbReference type="ARBA" id="ARBA00023125"/>
    </source>
</evidence>
<evidence type="ECO:0000256" key="9">
    <source>
        <dbReference type="ARBA" id="ARBA00022840"/>
    </source>
</evidence>
<dbReference type="Gene3D" id="3.90.320.10">
    <property type="match status" value="1"/>
</dbReference>
<keyword evidence="13" id="KW-0234">DNA repair</keyword>
<dbReference type="OrthoDB" id="9758506at2"/>
<dbReference type="NCBIfam" id="TIGR02773">
    <property type="entry name" value="addB_Gpos"/>
    <property type="match status" value="1"/>
</dbReference>
<keyword evidence="11" id="KW-0411">Iron-sulfur</keyword>
<dbReference type="InterPro" id="IPR014140">
    <property type="entry name" value="DNA_helicase_suAddB"/>
</dbReference>
<dbReference type="Gene3D" id="3.40.50.300">
    <property type="entry name" value="P-loop containing nucleotide triphosphate hydrolases"/>
    <property type="match status" value="4"/>
</dbReference>
<dbReference type="RefSeq" id="WP_122626063.1">
    <property type="nucleotide sequence ID" value="NZ_UPPP01000052.1"/>
</dbReference>
<dbReference type="Pfam" id="PF21445">
    <property type="entry name" value="ADDB_N"/>
    <property type="match status" value="1"/>
</dbReference>
<proteinExistence type="predicted"/>
<reference evidence="15 16" key="1">
    <citation type="submission" date="2018-06" db="EMBL/GenBank/DDBJ databases">
        <authorList>
            <person name="Strepis N."/>
        </authorList>
    </citation>
    <scope>NUCLEOTIDE SEQUENCE [LARGE SCALE GENOMIC DNA]</scope>
    <source>
        <strain evidence="15">LUCI</strain>
    </source>
</reference>
<protein>
    <submittedName>
        <fullName evidence="15">Dna helicase subunit addb</fullName>
    </submittedName>
</protein>
<sequence>MLKFRLVYGPAGAGKTRFCLTEIRDNLLREPEGAPLILLLPEQATFQVERELADTPGLDGFARAYVLGFRRLAHRVFLETGGSLRPRITEMGKRLILRQLLLANREKLKVFQRAAKERNFAATLAGLIQEFKNYGVSPVQLKAALPNLPPSLLADKLCDLTLIFSGLETFLQGRYDDPEDDLQLLAEKIPQSLLLRGSRIWVDGFSWFTPREYAVIKKLTETAEEVTVTLCIDQPGSPSRQLETDLFHRQWNTLQKLKAMVRQGGGEWTEIPLMDTRRFVNPFINHLARQFFVLPLLPYPAEPSGVAVAEAANRRTEVEGMARAMIRLAREQGWRWRDMAVLLRDGDSYGDVVETVFADFEIPLFSDRHRQGVHHPLAELVRSALEVVVENWNYEAVFRTLKTGFFPVERDEIDRLENYVLEFGIRGNAWLKHDRWNYVRRYSLEEDQEISNGQEERLVRIHSIRQCTAELVRFCEKLRAAATVRQYTLALYDFLAALQVPDSLVKWGGLAEQKGDLEQSKEHKQVWDGILELLDQLVEAFGETEIALAEYADIISEGLEGLELSLVPPGLDYVAVSSLERTRIANARAVFIPGVTEGILPQRAQGEGMITDAERQEMARLGVEIGPGQLSNTFAEQFLVYTALTRASHYLWLSYPLADRDGKSLAPSYVIKRVRELAGGLPVTGLAVEPEPDCIRDYLVHPRQSLAYLATSLRVYKNGGAFSSLWRDVYNWARQNPVWQQKLAQITAGLFHCNQAGDLDRELARSLYVSKNVLRGSVTRFESFQACPFKHFAQYGLSLRERAMFRLEAPDFGQFLHAALKEFGERILAEGRGWGSLDERERAERVAVIIKELAPKLQNEILLSSGQYRHITGRLQKTAAKAVERLAAFDRGSLFKPFALEQTFGGEEGSLPPLAFSLPDGIRLELAGRIDRLDAALYNGREYILIIDYKSGGAWLTLPEVYHGLKLQLLIYLLAACSLGLKAEKAEYLPAGILYFFLRNPSVSEPAFLSPAEVEKKINQALKMPGWVLDDPAVVKQIDGMLAGPSEFLKVGLNKDGTFSKMSRPYLKTAEEFRLLLAHARFLLQNTARGILSGRSDIAPYMLDKTIACTHCSFAPVCQFDLLLPENEYRQLENKADPVIMSELAGKEEGSI</sequence>
<evidence type="ECO:0000256" key="2">
    <source>
        <dbReference type="ARBA" id="ARBA00022722"/>
    </source>
</evidence>
<keyword evidence="4" id="KW-0547">Nucleotide-binding</keyword>
<gene>
    <name evidence="15" type="ORF">LUCI_0257</name>
</gene>
<dbReference type="InterPro" id="IPR038726">
    <property type="entry name" value="PDDEXK_AddAB-type"/>
</dbReference>
<evidence type="ECO:0000256" key="5">
    <source>
        <dbReference type="ARBA" id="ARBA00022763"/>
    </source>
</evidence>
<evidence type="ECO:0000313" key="16">
    <source>
        <dbReference type="Proteomes" id="UP000277811"/>
    </source>
</evidence>
<evidence type="ECO:0000256" key="13">
    <source>
        <dbReference type="ARBA" id="ARBA00023204"/>
    </source>
</evidence>
<evidence type="ECO:0000256" key="7">
    <source>
        <dbReference type="ARBA" id="ARBA00022806"/>
    </source>
</evidence>
<evidence type="ECO:0000256" key="6">
    <source>
        <dbReference type="ARBA" id="ARBA00022801"/>
    </source>
</evidence>
<accession>A0A498R146</accession>
<name>A0A498R146_9FIRM</name>
<keyword evidence="1" id="KW-0004">4Fe-4S</keyword>
<dbReference type="InterPro" id="IPR049035">
    <property type="entry name" value="ADDB_N"/>
</dbReference>
<keyword evidence="5" id="KW-0227">DNA damage</keyword>
<evidence type="ECO:0000256" key="11">
    <source>
        <dbReference type="ARBA" id="ARBA00023014"/>
    </source>
</evidence>
<dbReference type="GO" id="GO:0051539">
    <property type="term" value="F:4 iron, 4 sulfur cluster binding"/>
    <property type="evidence" value="ECO:0007669"/>
    <property type="project" value="UniProtKB-KW"/>
</dbReference>
<dbReference type="Pfam" id="PF13361">
    <property type="entry name" value="UvrD_C"/>
    <property type="match status" value="1"/>
</dbReference>
<dbReference type="InterPro" id="IPR014017">
    <property type="entry name" value="DNA_helicase_UvrD-like_C"/>
</dbReference>
<dbReference type="GO" id="GO:0004386">
    <property type="term" value="F:helicase activity"/>
    <property type="evidence" value="ECO:0007669"/>
    <property type="project" value="UniProtKB-KW"/>
</dbReference>
<dbReference type="PROSITE" id="PS51217">
    <property type="entry name" value="UVRD_HELICASE_CTER"/>
    <property type="match status" value="1"/>
</dbReference>
<dbReference type="GO" id="GO:0005524">
    <property type="term" value="F:ATP binding"/>
    <property type="evidence" value="ECO:0007669"/>
    <property type="project" value="UniProtKB-KW"/>
</dbReference>
<keyword evidence="2" id="KW-0540">Nuclease</keyword>
<evidence type="ECO:0000256" key="4">
    <source>
        <dbReference type="ARBA" id="ARBA00022741"/>
    </source>
</evidence>
<keyword evidence="3" id="KW-0479">Metal-binding</keyword>
<dbReference type="GO" id="GO:0046872">
    <property type="term" value="F:metal ion binding"/>
    <property type="evidence" value="ECO:0007669"/>
    <property type="project" value="UniProtKB-KW"/>
</dbReference>
<dbReference type="AlphaFoldDB" id="A0A498R146"/>
<dbReference type="GO" id="GO:0003677">
    <property type="term" value="F:DNA binding"/>
    <property type="evidence" value="ECO:0007669"/>
    <property type="project" value="UniProtKB-KW"/>
</dbReference>
<dbReference type="EMBL" id="UPPP01000052">
    <property type="protein sequence ID" value="VBB05051.1"/>
    <property type="molecule type" value="Genomic_DNA"/>
</dbReference>
<dbReference type="GO" id="GO:0004527">
    <property type="term" value="F:exonuclease activity"/>
    <property type="evidence" value="ECO:0007669"/>
    <property type="project" value="UniProtKB-KW"/>
</dbReference>
<evidence type="ECO:0000256" key="10">
    <source>
        <dbReference type="ARBA" id="ARBA00023004"/>
    </source>
</evidence>
<dbReference type="PANTHER" id="PTHR30591:SF1">
    <property type="entry name" value="RECBCD ENZYME SUBUNIT RECC"/>
    <property type="match status" value="1"/>
</dbReference>
<dbReference type="GO" id="GO:0000724">
    <property type="term" value="P:double-strand break repair via homologous recombination"/>
    <property type="evidence" value="ECO:0007669"/>
    <property type="project" value="InterPro"/>
</dbReference>
<dbReference type="Pfam" id="PF12705">
    <property type="entry name" value="PDDEXK_1"/>
    <property type="match status" value="1"/>
</dbReference>
<dbReference type="InterPro" id="IPR011604">
    <property type="entry name" value="PDDEXK-like_dom_sf"/>
</dbReference>
<keyword evidence="7 15" id="KW-0347">Helicase</keyword>
<keyword evidence="12" id="KW-0238">DNA-binding</keyword>
<evidence type="ECO:0000313" key="15">
    <source>
        <dbReference type="EMBL" id="VBB05051.1"/>
    </source>
</evidence>
<evidence type="ECO:0000256" key="3">
    <source>
        <dbReference type="ARBA" id="ARBA00022723"/>
    </source>
</evidence>
<feature type="domain" description="UvrD-like helicase C-terminal" evidence="14">
    <location>
        <begin position="274"/>
        <end position="584"/>
    </location>
</feature>
<evidence type="ECO:0000256" key="1">
    <source>
        <dbReference type="ARBA" id="ARBA00022485"/>
    </source>
</evidence>
<keyword evidence="9" id="KW-0067">ATP-binding</keyword>
<evidence type="ECO:0000259" key="14">
    <source>
        <dbReference type="PROSITE" id="PS51217"/>
    </source>
</evidence>
<keyword evidence="6" id="KW-0378">Hydrolase</keyword>
<keyword evidence="10" id="KW-0408">Iron</keyword>
<keyword evidence="8" id="KW-0269">Exonuclease</keyword>
<keyword evidence="16" id="KW-1185">Reference proteome</keyword>
<dbReference type="SUPFAM" id="SSF52540">
    <property type="entry name" value="P-loop containing nucleoside triphosphate hydrolases"/>
    <property type="match status" value="1"/>
</dbReference>
<dbReference type="Proteomes" id="UP000277811">
    <property type="component" value="Unassembled WGS sequence"/>
</dbReference>
<organism evidence="15 16">
    <name type="scientific">Lucifera butyrica</name>
    <dbReference type="NCBI Taxonomy" id="1351585"/>
    <lineage>
        <taxon>Bacteria</taxon>
        <taxon>Bacillati</taxon>
        <taxon>Bacillota</taxon>
        <taxon>Negativicutes</taxon>
        <taxon>Veillonellales</taxon>
        <taxon>Veillonellaceae</taxon>
        <taxon>Lucifera</taxon>
    </lineage>
</organism>
<evidence type="ECO:0000256" key="8">
    <source>
        <dbReference type="ARBA" id="ARBA00022839"/>
    </source>
</evidence>
<dbReference type="PANTHER" id="PTHR30591">
    <property type="entry name" value="RECBCD ENZYME SUBUNIT RECC"/>
    <property type="match status" value="1"/>
</dbReference>
<dbReference type="InterPro" id="IPR027417">
    <property type="entry name" value="P-loop_NTPase"/>
</dbReference>